<sequence>MNKPLWICCLVGAALGFTVGLAVFDSPFIGFALGLGVGAVVGAGFGKRR</sequence>
<keyword evidence="1" id="KW-0472">Membrane</keyword>
<comment type="caution">
    <text evidence="2">The sequence shown here is derived from an EMBL/GenBank/DDBJ whole genome shotgun (WGS) entry which is preliminary data.</text>
</comment>
<proteinExistence type="predicted"/>
<protein>
    <submittedName>
        <fullName evidence="2">Membrane protein</fullName>
    </submittedName>
</protein>
<keyword evidence="1" id="KW-1133">Transmembrane helix</keyword>
<keyword evidence="1" id="KW-0812">Transmembrane</keyword>
<name>A0ABU0PFY2_9MICC</name>
<reference evidence="2 3" key="1">
    <citation type="submission" date="2023-07" db="EMBL/GenBank/DDBJ databases">
        <title>Comparative genomics of wheat-associated soil bacteria to identify genetic determinants of phenazine resistance.</title>
        <authorList>
            <person name="Mouncey N."/>
        </authorList>
    </citation>
    <scope>NUCLEOTIDE SEQUENCE [LARGE SCALE GENOMIC DNA]</scope>
    <source>
        <strain evidence="2 3">W1I3</strain>
    </source>
</reference>
<accession>A0ABU0PFY2</accession>
<organism evidence="2 3">
    <name type="scientific">Pseudarthrobacter siccitolerans</name>
    <dbReference type="NCBI Taxonomy" id="861266"/>
    <lineage>
        <taxon>Bacteria</taxon>
        <taxon>Bacillati</taxon>
        <taxon>Actinomycetota</taxon>
        <taxon>Actinomycetes</taxon>
        <taxon>Micrococcales</taxon>
        <taxon>Micrococcaceae</taxon>
        <taxon>Pseudarthrobacter</taxon>
    </lineage>
</organism>
<evidence type="ECO:0000313" key="2">
    <source>
        <dbReference type="EMBL" id="MDQ0672873.1"/>
    </source>
</evidence>
<dbReference type="EMBL" id="JAUSXB010000001">
    <property type="protein sequence ID" value="MDQ0672873.1"/>
    <property type="molecule type" value="Genomic_DNA"/>
</dbReference>
<dbReference type="Proteomes" id="UP001236806">
    <property type="component" value="Unassembled WGS sequence"/>
</dbReference>
<evidence type="ECO:0000313" key="3">
    <source>
        <dbReference type="Proteomes" id="UP001236806"/>
    </source>
</evidence>
<evidence type="ECO:0000256" key="1">
    <source>
        <dbReference type="SAM" id="Phobius"/>
    </source>
</evidence>
<dbReference type="RefSeq" id="WP_306633550.1">
    <property type="nucleotide sequence ID" value="NZ_JAUSXB010000001.1"/>
</dbReference>
<keyword evidence="3" id="KW-1185">Reference proteome</keyword>
<feature type="transmembrane region" description="Helical" evidence="1">
    <location>
        <begin position="26"/>
        <end position="46"/>
    </location>
</feature>
<gene>
    <name evidence="2" type="ORF">QFZ36_000434</name>
</gene>